<comment type="caution">
    <text evidence="1">The sequence shown here is derived from an EMBL/GenBank/DDBJ whole genome shotgun (WGS) entry which is preliminary data.</text>
</comment>
<keyword evidence="2" id="KW-1185">Reference proteome</keyword>
<proteinExistence type="predicted"/>
<sequence length="193" mass="21872">MLLNPHNMKKVKNLFCIICLAILFSNYTTLSNKTNPYLETRKGKVIFNSKLTGEMNHVGNITISVSQDRTNFLVTFKMKKGWTLEKSRVFIGDLNELPLKENGCPDLKSITHRKNHNSGLKEYSYTIPIQKIKKTDCLSLLSKAVATKGNKKVNAWSEGEKLSCNNKITYSSLCKLSRKKKVLKSAKSKINNN</sequence>
<evidence type="ECO:0000313" key="2">
    <source>
        <dbReference type="Proteomes" id="UP001497416"/>
    </source>
</evidence>
<reference evidence="1 2" key="1">
    <citation type="submission" date="2024-05" db="EMBL/GenBank/DDBJ databases">
        <authorList>
            <person name="Duchaud E."/>
        </authorList>
    </citation>
    <scope>NUCLEOTIDE SEQUENCE [LARGE SCALE GENOMIC DNA]</scope>
    <source>
        <strain evidence="1">Ena-SAMPLE-TAB-13-05-2024-13:56:06:370-140302</strain>
    </source>
</reference>
<dbReference type="EMBL" id="CAXIXY010000007">
    <property type="protein sequence ID" value="CAL2092821.1"/>
    <property type="molecule type" value="Genomic_DNA"/>
</dbReference>
<evidence type="ECO:0000313" key="1">
    <source>
        <dbReference type="EMBL" id="CAL2092821.1"/>
    </source>
</evidence>
<dbReference type="Proteomes" id="UP001497416">
    <property type="component" value="Unassembled WGS sequence"/>
</dbReference>
<gene>
    <name evidence="1" type="ORF">T190607A01A_50078</name>
</gene>
<protein>
    <submittedName>
        <fullName evidence="1">Uncharacterized protein</fullName>
    </submittedName>
</protein>
<accession>A0ABM9P4X9</accession>
<name>A0ABM9P4X9_9FLAO</name>
<organism evidence="1 2">
    <name type="scientific">Tenacibaculum platacis</name>
    <dbReference type="NCBI Taxonomy" id="3137852"/>
    <lineage>
        <taxon>Bacteria</taxon>
        <taxon>Pseudomonadati</taxon>
        <taxon>Bacteroidota</taxon>
        <taxon>Flavobacteriia</taxon>
        <taxon>Flavobacteriales</taxon>
        <taxon>Flavobacteriaceae</taxon>
        <taxon>Tenacibaculum</taxon>
    </lineage>
</organism>